<name>A0A6B0YQA7_9CHLR</name>
<feature type="transmembrane region" description="Helical" evidence="7">
    <location>
        <begin position="32"/>
        <end position="50"/>
    </location>
</feature>
<dbReference type="PROSITE" id="PS50928">
    <property type="entry name" value="ABC_TM1"/>
    <property type="match status" value="1"/>
</dbReference>
<feature type="domain" description="ABC transmembrane type-1" evidence="8">
    <location>
        <begin position="92"/>
        <end position="307"/>
    </location>
</feature>
<keyword evidence="6 7" id="KW-0472">Membrane</keyword>
<evidence type="ECO:0000256" key="5">
    <source>
        <dbReference type="ARBA" id="ARBA00022989"/>
    </source>
</evidence>
<dbReference type="AlphaFoldDB" id="A0A6B0YQA7"/>
<feature type="transmembrane region" description="Helical" evidence="7">
    <location>
        <begin position="128"/>
        <end position="152"/>
    </location>
</feature>
<dbReference type="GO" id="GO:0005886">
    <property type="term" value="C:plasma membrane"/>
    <property type="evidence" value="ECO:0007669"/>
    <property type="project" value="UniProtKB-SubCell"/>
</dbReference>
<dbReference type="GO" id="GO:0055085">
    <property type="term" value="P:transmembrane transport"/>
    <property type="evidence" value="ECO:0007669"/>
    <property type="project" value="InterPro"/>
</dbReference>
<proteinExistence type="inferred from homology"/>
<evidence type="ECO:0000313" key="9">
    <source>
        <dbReference type="EMBL" id="MXY93226.1"/>
    </source>
</evidence>
<keyword evidence="2 7" id="KW-0813">Transport</keyword>
<organism evidence="9">
    <name type="scientific">Caldilineaceae bacterium SB0664_bin_27</name>
    <dbReference type="NCBI Taxonomy" id="2605260"/>
    <lineage>
        <taxon>Bacteria</taxon>
        <taxon>Bacillati</taxon>
        <taxon>Chloroflexota</taxon>
        <taxon>Caldilineae</taxon>
        <taxon>Caldilineales</taxon>
        <taxon>Caldilineaceae</taxon>
    </lineage>
</organism>
<dbReference type="Gene3D" id="1.10.3720.10">
    <property type="entry name" value="MetI-like"/>
    <property type="match status" value="1"/>
</dbReference>
<evidence type="ECO:0000256" key="3">
    <source>
        <dbReference type="ARBA" id="ARBA00022475"/>
    </source>
</evidence>
<feature type="transmembrane region" description="Helical" evidence="7">
    <location>
        <begin position="288"/>
        <end position="307"/>
    </location>
</feature>
<dbReference type="EMBL" id="VXRG01000063">
    <property type="protein sequence ID" value="MXY93226.1"/>
    <property type="molecule type" value="Genomic_DNA"/>
</dbReference>
<evidence type="ECO:0000256" key="2">
    <source>
        <dbReference type="ARBA" id="ARBA00022448"/>
    </source>
</evidence>
<evidence type="ECO:0000256" key="6">
    <source>
        <dbReference type="ARBA" id="ARBA00023136"/>
    </source>
</evidence>
<dbReference type="PANTHER" id="PTHR43227:SF11">
    <property type="entry name" value="BLL4140 PROTEIN"/>
    <property type="match status" value="1"/>
</dbReference>
<gene>
    <name evidence="9" type="ORF">F4Y42_07205</name>
</gene>
<keyword evidence="3" id="KW-1003">Cell membrane</keyword>
<feature type="transmembrane region" description="Helical" evidence="7">
    <location>
        <begin position="197"/>
        <end position="216"/>
    </location>
</feature>
<evidence type="ECO:0000259" key="8">
    <source>
        <dbReference type="PROSITE" id="PS50928"/>
    </source>
</evidence>
<evidence type="ECO:0000256" key="4">
    <source>
        <dbReference type="ARBA" id="ARBA00022692"/>
    </source>
</evidence>
<comment type="subcellular location">
    <subcellularLocation>
        <location evidence="1 7">Cell membrane</location>
        <topology evidence="1 7">Multi-pass membrane protein</topology>
    </subcellularLocation>
</comment>
<feature type="transmembrane region" description="Helical" evidence="7">
    <location>
        <begin position="96"/>
        <end position="116"/>
    </location>
</feature>
<protein>
    <submittedName>
        <fullName evidence="9">Sugar ABC transporter permease</fullName>
    </submittedName>
</protein>
<accession>A0A6B0YQA7</accession>
<sequence length="320" mass="36435">MATSAVSKSAGSPGRNRGFWAQFLFNAWTYRYLYLMLVLPFVFFAVFRFYPMWGNVIAFKKYQLMHGIWGSQWVGLKHFNTLFDDPAFLRVLRNTVSIAVFKMLFTFPAPIILALFVNEVRHMAYKRFVQTVVYVPHFLSWVIYGAILYIVLSPANGIVNNIISSLGMEKVAFFQKPGYFQPIVIISSLLKETGWAAIIYLATISTIDLTLYEAAIIDGANRWQLMRYVTLPGLAMTIVTLFILQIGFFLNVGFEQIFILQNNMVLTTADVIETFIYRVGIRQARFDFTTAAGLFNGLVGMVLVLLADRLAKRLDLPGIF</sequence>
<comment type="similarity">
    <text evidence="7">Belongs to the binding-protein-dependent transport system permease family.</text>
</comment>
<evidence type="ECO:0000256" key="1">
    <source>
        <dbReference type="ARBA" id="ARBA00004651"/>
    </source>
</evidence>
<dbReference type="Pfam" id="PF00528">
    <property type="entry name" value="BPD_transp_1"/>
    <property type="match status" value="1"/>
</dbReference>
<dbReference type="CDD" id="cd06261">
    <property type="entry name" value="TM_PBP2"/>
    <property type="match status" value="1"/>
</dbReference>
<dbReference type="PANTHER" id="PTHR43227">
    <property type="entry name" value="BLL4140 PROTEIN"/>
    <property type="match status" value="1"/>
</dbReference>
<dbReference type="InterPro" id="IPR000515">
    <property type="entry name" value="MetI-like"/>
</dbReference>
<comment type="caution">
    <text evidence="9">The sequence shown here is derived from an EMBL/GenBank/DDBJ whole genome shotgun (WGS) entry which is preliminary data.</text>
</comment>
<keyword evidence="4 7" id="KW-0812">Transmembrane</keyword>
<evidence type="ECO:0000256" key="7">
    <source>
        <dbReference type="RuleBase" id="RU363032"/>
    </source>
</evidence>
<dbReference type="InterPro" id="IPR050809">
    <property type="entry name" value="UgpAE/MalFG_permease"/>
</dbReference>
<dbReference type="InterPro" id="IPR035906">
    <property type="entry name" value="MetI-like_sf"/>
</dbReference>
<keyword evidence="5 7" id="KW-1133">Transmembrane helix</keyword>
<dbReference type="SUPFAM" id="SSF161098">
    <property type="entry name" value="MetI-like"/>
    <property type="match status" value="1"/>
</dbReference>
<feature type="transmembrane region" description="Helical" evidence="7">
    <location>
        <begin position="228"/>
        <end position="250"/>
    </location>
</feature>
<reference evidence="9" key="1">
    <citation type="submission" date="2019-09" db="EMBL/GenBank/DDBJ databases">
        <title>Characterisation of the sponge microbiome using genome-centric metagenomics.</title>
        <authorList>
            <person name="Engelberts J.P."/>
            <person name="Robbins S.J."/>
            <person name="De Goeij J.M."/>
            <person name="Aranda M."/>
            <person name="Bell S.C."/>
            <person name="Webster N.S."/>
        </authorList>
    </citation>
    <scope>NUCLEOTIDE SEQUENCE</scope>
    <source>
        <strain evidence="9">SB0664_bin_27</strain>
    </source>
</reference>